<evidence type="ECO:0000313" key="9">
    <source>
        <dbReference type="EMBL" id="ADE53159.1"/>
    </source>
</evidence>
<evidence type="ECO:0000256" key="1">
    <source>
        <dbReference type="ARBA" id="ARBA00004651"/>
    </source>
</evidence>
<keyword evidence="4 6" id="KW-1133">Transmembrane helix</keyword>
<dbReference type="InterPro" id="IPR025857">
    <property type="entry name" value="MacB_PCD"/>
</dbReference>
<evidence type="ECO:0008006" key="11">
    <source>
        <dbReference type="Google" id="ProtNLM"/>
    </source>
</evidence>
<accession>D5EL57</accession>
<comment type="subcellular location">
    <subcellularLocation>
        <location evidence="1">Cell membrane</location>
        <topology evidence="1">Multi-pass membrane protein</topology>
    </subcellularLocation>
</comment>
<dbReference type="InterPro" id="IPR003838">
    <property type="entry name" value="ABC3_permease_C"/>
</dbReference>
<protein>
    <recommendedName>
        <fullName evidence="11">ABC3 transporter permease protein domain-containing protein</fullName>
    </recommendedName>
</protein>
<feature type="transmembrane region" description="Helical" evidence="6">
    <location>
        <begin position="717"/>
        <end position="739"/>
    </location>
</feature>
<reference evidence="9 10" key="1">
    <citation type="journal article" date="2010" name="Stand. Genomic Sci.">
        <title>Complete genome sequence of Coraliomargarita akajimensis type strain (04OKA010-24).</title>
        <authorList>
            <person name="Mavromatis K."/>
            <person name="Abt B."/>
            <person name="Brambilla E."/>
            <person name="Lapidus A."/>
            <person name="Copeland A."/>
            <person name="Deshpande S."/>
            <person name="Nolan M."/>
            <person name="Lucas S."/>
            <person name="Tice H."/>
            <person name="Cheng J.F."/>
            <person name="Han C."/>
            <person name="Detter J.C."/>
            <person name="Woyke T."/>
            <person name="Goodwin L."/>
            <person name="Pitluck S."/>
            <person name="Held B."/>
            <person name="Brettin T."/>
            <person name="Tapia R."/>
            <person name="Ivanova N."/>
            <person name="Mikhailova N."/>
            <person name="Pati A."/>
            <person name="Liolios K."/>
            <person name="Chen A."/>
            <person name="Palaniappan K."/>
            <person name="Land M."/>
            <person name="Hauser L."/>
            <person name="Chang Y.J."/>
            <person name="Jeffries C.D."/>
            <person name="Rohde M."/>
            <person name="Goker M."/>
            <person name="Bristow J."/>
            <person name="Eisen J.A."/>
            <person name="Markowitz V."/>
            <person name="Hugenholtz P."/>
            <person name="Klenk H.P."/>
            <person name="Kyrpides N.C."/>
        </authorList>
    </citation>
    <scope>NUCLEOTIDE SEQUENCE [LARGE SCALE GENOMIC DNA]</scope>
    <source>
        <strain evidence="10">DSM 45221 / IAM 15411 / JCM 23193 / KCTC 12865</strain>
    </source>
</reference>
<evidence type="ECO:0000259" key="7">
    <source>
        <dbReference type="Pfam" id="PF02687"/>
    </source>
</evidence>
<feature type="transmembrane region" description="Helical" evidence="6">
    <location>
        <begin position="420"/>
        <end position="445"/>
    </location>
</feature>
<dbReference type="Proteomes" id="UP000000925">
    <property type="component" value="Chromosome"/>
</dbReference>
<feature type="transmembrane region" description="Helical" evidence="6">
    <location>
        <begin position="770"/>
        <end position="790"/>
    </location>
</feature>
<dbReference type="PANTHER" id="PTHR30287:SF1">
    <property type="entry name" value="INNER MEMBRANE PROTEIN"/>
    <property type="match status" value="1"/>
</dbReference>
<evidence type="ECO:0000256" key="4">
    <source>
        <dbReference type="ARBA" id="ARBA00022989"/>
    </source>
</evidence>
<dbReference type="Pfam" id="PF12704">
    <property type="entry name" value="MacB_PCD"/>
    <property type="match status" value="1"/>
</dbReference>
<proteinExistence type="predicted"/>
<dbReference type="eggNOG" id="COG3127">
    <property type="taxonomic scope" value="Bacteria"/>
</dbReference>
<evidence type="ECO:0000256" key="2">
    <source>
        <dbReference type="ARBA" id="ARBA00022475"/>
    </source>
</evidence>
<sequence>MTLAQWTFAARTAWRESRRQRSRLLLCALSIVFGVAALVAVDSFTQNLEAGLDDEAKALLGADLQITSRSGFDDTSERLFSTIGGDQSREIRFASMGYFPKSDQSRLIQVRALGGKFPYYGAFETEPAGVSVAQSNEPIIVLDPLILRQQELAIGDTVRLGAVDFTIAAELIRVPGEAAFAGIFAPRVYIPLSQLESTGLIGVGSIAFHRLYAANLNSTPDAWIERNKAALSAAYLRAETVEDRKARIGRPLENLNSFLGLVGFVALLLGGVGIAGAVQAYLIQKRDTVAILRCLGSSSRQATAIFWFQIAGIALLGALAGAVAGVFCQAALPRFLAPVLPFQLDFFVSWPSIATGVLYGATTAFVAGLFPLLPLRKVSPLRAIRADFGHRDKQADWCMRSLALLSTVLVAAFATTRTAVWWHGLVFIGGLLLALLIFWATAALLKGLLRRIFRPRSFILRQAIANLHRPQNRTVYLTVSLGVGTFLIYTLTLIQTGLLQQTQLAEQSDAPNLLFFDVQTDQLDGLQDLLAERDMQFATSSPVVTMRLSAVNGQSVAAIKRDPSIEIDDWILNREWRSTYRNQPGAAETVSAGDYIGDWTGQSEPIPISLEDDMARELSVQLGDRMTFDVQGIPLEVEISSLRTVDWTQMWPNFFATFPVGVLEEAPQWWIAVTRSPDTETTAQLQAEIFRAYPNISAVDLNVVIDALQAVLGRINFAMRFMGLFTMATGIIILANAVAASRHQRIAESALLRTLGASGRQIRAVLALEYALLGFIAGLVGVLLALAAGFSLGNWVFKVDFLIPWLQVVAAICTVVILSTATGLLCSRGVSSAPPLQVLRGN</sequence>
<dbReference type="PANTHER" id="PTHR30287">
    <property type="entry name" value="MEMBRANE COMPONENT OF PREDICTED ABC SUPERFAMILY METABOLITE UPTAKE TRANSPORTER"/>
    <property type="match status" value="1"/>
</dbReference>
<gene>
    <name evidence="9" type="ordered locus">Caka_0130</name>
</gene>
<evidence type="ECO:0000259" key="8">
    <source>
        <dbReference type="Pfam" id="PF12704"/>
    </source>
</evidence>
<dbReference type="InterPro" id="IPR038766">
    <property type="entry name" value="Membrane_comp_ABC_pdt"/>
</dbReference>
<feature type="domain" description="ABC3 transporter permease C-terminal" evidence="7">
    <location>
        <begin position="721"/>
        <end position="835"/>
    </location>
</feature>
<keyword evidence="5 6" id="KW-0472">Membrane</keyword>
<feature type="domain" description="ABC3 transporter permease C-terminal" evidence="7">
    <location>
        <begin position="261"/>
        <end position="380"/>
    </location>
</feature>
<feature type="transmembrane region" description="Helical" evidence="6">
    <location>
        <begin position="475"/>
        <end position="494"/>
    </location>
</feature>
<keyword evidence="10" id="KW-1185">Reference proteome</keyword>
<feature type="transmembrane region" description="Helical" evidence="6">
    <location>
        <begin position="352"/>
        <end position="376"/>
    </location>
</feature>
<evidence type="ECO:0000256" key="6">
    <source>
        <dbReference type="SAM" id="Phobius"/>
    </source>
</evidence>
<evidence type="ECO:0000313" key="10">
    <source>
        <dbReference type="Proteomes" id="UP000000925"/>
    </source>
</evidence>
<evidence type="ECO:0000256" key="5">
    <source>
        <dbReference type="ARBA" id="ARBA00023136"/>
    </source>
</evidence>
<dbReference type="EMBL" id="CP001998">
    <property type="protein sequence ID" value="ADE53159.1"/>
    <property type="molecule type" value="Genomic_DNA"/>
</dbReference>
<dbReference type="HOGENOM" id="CLU_009475_0_0_0"/>
<dbReference type="Pfam" id="PF02687">
    <property type="entry name" value="FtsX"/>
    <property type="match status" value="2"/>
</dbReference>
<name>D5EL57_CORAD</name>
<feature type="transmembrane region" description="Helical" evidence="6">
    <location>
        <begin position="258"/>
        <end position="283"/>
    </location>
</feature>
<feature type="domain" description="MacB-like periplasmic core" evidence="8">
    <location>
        <begin position="25"/>
        <end position="198"/>
    </location>
</feature>
<evidence type="ECO:0000256" key="3">
    <source>
        <dbReference type="ARBA" id="ARBA00022692"/>
    </source>
</evidence>
<feature type="transmembrane region" description="Helical" evidence="6">
    <location>
        <begin position="304"/>
        <end position="332"/>
    </location>
</feature>
<dbReference type="RefSeq" id="WP_013041885.1">
    <property type="nucleotide sequence ID" value="NC_014008.1"/>
</dbReference>
<dbReference type="AlphaFoldDB" id="D5EL57"/>
<keyword evidence="2" id="KW-1003">Cell membrane</keyword>
<feature type="transmembrane region" description="Helical" evidence="6">
    <location>
        <begin position="397"/>
        <end position="414"/>
    </location>
</feature>
<dbReference type="STRING" id="583355.Caka_0130"/>
<dbReference type="OrthoDB" id="9775544at2"/>
<dbReference type="GO" id="GO:0005886">
    <property type="term" value="C:plasma membrane"/>
    <property type="evidence" value="ECO:0007669"/>
    <property type="project" value="UniProtKB-SubCell"/>
</dbReference>
<organism evidence="9 10">
    <name type="scientific">Coraliomargarita akajimensis (strain DSM 45221 / IAM 15411 / JCM 23193 / KCTC 12865 / 04OKA010-24)</name>
    <dbReference type="NCBI Taxonomy" id="583355"/>
    <lineage>
        <taxon>Bacteria</taxon>
        <taxon>Pseudomonadati</taxon>
        <taxon>Verrucomicrobiota</taxon>
        <taxon>Opitutia</taxon>
        <taxon>Puniceicoccales</taxon>
        <taxon>Coraliomargaritaceae</taxon>
        <taxon>Coraliomargarita</taxon>
    </lineage>
</organism>
<keyword evidence="3 6" id="KW-0812">Transmembrane</keyword>
<dbReference type="KEGG" id="caa:Caka_0130"/>
<feature type="transmembrane region" description="Helical" evidence="6">
    <location>
        <begin position="802"/>
        <end position="826"/>
    </location>
</feature>